<evidence type="ECO:0000259" key="6">
    <source>
        <dbReference type="Pfam" id="PF01385"/>
    </source>
</evidence>
<sequence length="407" mass="46820">MLVFETKLYGTKEQFAILDEVLRTAMFVRNKCLRLWEDKQAKSRNDLYRYCKTLAKSFTWAKKLNSQARQAMAERAWAAIARFYDNCKSGKVGKKGYPKYKHYQTRLSVEYKTSGYKLSETKDQITFSDGFKAGTFKMRGGRDLNYYQPSQIKRVRIVRRADGYYCQFVVDQERINTKKPTNHTVGLDVGISHFYTDSDGNQVDYPQYLRQSEKQLKWEQRRLFKKQKGSKNRAKARNRLGCRHLKVQRQRKDWAVKLARCVVMSADVVAYEDLKVSNLVKNHCLAKSISDAAWYQFRQWIEYLGKVFGVVTVAVPPHYTSQKCSSCGSVVKKTLSQRTHICQCGCKLDRDHNAALNILELGLRTVGHTGTQACGHDDHCTETGDSFDVSCVDEAGNPVCEDRNPPL</sequence>
<feature type="domain" description="Cas12f1-like TNB" evidence="7">
    <location>
        <begin position="294"/>
        <end position="358"/>
    </location>
</feature>
<feature type="domain" description="Probable transposase IS891/IS1136/IS1341" evidence="6">
    <location>
        <begin position="167"/>
        <end position="282"/>
    </location>
</feature>
<evidence type="ECO:0000256" key="3">
    <source>
        <dbReference type="ARBA" id="ARBA00022578"/>
    </source>
</evidence>
<keyword evidence="4" id="KW-0238">DNA-binding</keyword>
<keyword evidence="5" id="KW-0233">DNA recombination</keyword>
<comment type="similarity">
    <text evidence="2">In the N-terminal section; belongs to the transposase 2 family.</text>
</comment>
<evidence type="ECO:0000313" key="8">
    <source>
        <dbReference type="EMBL" id="KKD39862.1"/>
    </source>
</evidence>
<evidence type="ECO:0000256" key="2">
    <source>
        <dbReference type="ARBA" id="ARBA00011044"/>
    </source>
</evidence>
<dbReference type="AlphaFoldDB" id="A0A0F5YMG9"/>
<dbReference type="PATRIC" id="fig|1637645.4.peg.3743"/>
<dbReference type="GO" id="GO:0006310">
    <property type="term" value="P:DNA recombination"/>
    <property type="evidence" value="ECO:0007669"/>
    <property type="project" value="UniProtKB-KW"/>
</dbReference>
<comment type="caution">
    <text evidence="8">The sequence shown here is derived from an EMBL/GenBank/DDBJ whole genome shotgun (WGS) entry which is preliminary data.</text>
</comment>
<dbReference type="NCBIfam" id="NF040570">
    <property type="entry name" value="guided_TnpB"/>
    <property type="match status" value="1"/>
</dbReference>
<keyword evidence="3" id="KW-0815">Transposition</keyword>
<dbReference type="InterPro" id="IPR010095">
    <property type="entry name" value="Cas12f1-like_TNB"/>
</dbReference>
<organism evidence="8 9">
    <name type="scientific">Limnoraphis robusta CS-951</name>
    <dbReference type="NCBI Taxonomy" id="1637645"/>
    <lineage>
        <taxon>Bacteria</taxon>
        <taxon>Bacillati</taxon>
        <taxon>Cyanobacteriota</taxon>
        <taxon>Cyanophyceae</taxon>
        <taxon>Oscillatoriophycideae</taxon>
        <taxon>Oscillatoriales</taxon>
        <taxon>Sirenicapillariaceae</taxon>
        <taxon>Limnoraphis</taxon>
    </lineage>
</organism>
<comment type="similarity">
    <text evidence="1">In the C-terminal section; belongs to the transposase 35 family.</text>
</comment>
<dbReference type="Pfam" id="PF01385">
    <property type="entry name" value="OrfB_IS605"/>
    <property type="match status" value="1"/>
</dbReference>
<dbReference type="EMBL" id="LATL02000187">
    <property type="protein sequence ID" value="KKD39862.1"/>
    <property type="molecule type" value="Genomic_DNA"/>
</dbReference>
<name>A0A0F5YMG9_9CYAN</name>
<dbReference type="RefSeq" id="WP_046276639.1">
    <property type="nucleotide sequence ID" value="NZ_LATL02000187.1"/>
</dbReference>
<dbReference type="OrthoDB" id="4278026at2"/>
<dbReference type="Proteomes" id="UP000033607">
    <property type="component" value="Unassembled WGS sequence"/>
</dbReference>
<evidence type="ECO:0000259" key="7">
    <source>
        <dbReference type="Pfam" id="PF07282"/>
    </source>
</evidence>
<evidence type="ECO:0000256" key="4">
    <source>
        <dbReference type="ARBA" id="ARBA00023125"/>
    </source>
</evidence>
<protein>
    <submittedName>
        <fullName evidence="8">Transposase</fullName>
    </submittedName>
</protein>
<evidence type="ECO:0000256" key="1">
    <source>
        <dbReference type="ARBA" id="ARBA00008761"/>
    </source>
</evidence>
<dbReference type="GO" id="GO:0032196">
    <property type="term" value="P:transposition"/>
    <property type="evidence" value="ECO:0007669"/>
    <property type="project" value="UniProtKB-KW"/>
</dbReference>
<dbReference type="InterPro" id="IPR051399">
    <property type="entry name" value="RNA-guided_DNA_endo/Transpos"/>
</dbReference>
<dbReference type="InterPro" id="IPR001959">
    <property type="entry name" value="Transposase"/>
</dbReference>
<evidence type="ECO:0000313" key="9">
    <source>
        <dbReference type="Proteomes" id="UP000033607"/>
    </source>
</evidence>
<dbReference type="PANTHER" id="PTHR30405">
    <property type="entry name" value="TRANSPOSASE"/>
    <property type="match status" value="1"/>
</dbReference>
<proteinExistence type="inferred from homology"/>
<gene>
    <name evidence="8" type="ORF">WN50_01040</name>
</gene>
<dbReference type="GO" id="GO:0003677">
    <property type="term" value="F:DNA binding"/>
    <property type="evidence" value="ECO:0007669"/>
    <property type="project" value="UniProtKB-KW"/>
</dbReference>
<reference evidence="8 9" key="1">
    <citation type="submission" date="2015-06" db="EMBL/GenBank/DDBJ databases">
        <title>Draft genome assembly of filamentous brackish cyanobacterium Limnoraphis robusta strain CS-951.</title>
        <authorList>
            <person name="Willis A."/>
            <person name="Parks M."/>
            <person name="Burford M.A."/>
        </authorList>
    </citation>
    <scope>NUCLEOTIDE SEQUENCE [LARGE SCALE GENOMIC DNA]</scope>
    <source>
        <strain evidence="8 9">CS-951</strain>
    </source>
</reference>
<accession>A0A0F5YMG9</accession>
<dbReference type="Pfam" id="PF07282">
    <property type="entry name" value="Cas12f1-like_TNB"/>
    <property type="match status" value="1"/>
</dbReference>
<dbReference type="PANTHER" id="PTHR30405:SF25">
    <property type="entry name" value="RNA-GUIDED DNA ENDONUCLEASE INSQ-RELATED"/>
    <property type="match status" value="1"/>
</dbReference>
<evidence type="ECO:0000256" key="5">
    <source>
        <dbReference type="ARBA" id="ARBA00023172"/>
    </source>
</evidence>